<reference evidence="1" key="2">
    <citation type="journal article" date="2015" name="Data Brief">
        <title>Shoot transcriptome of the giant reed, Arundo donax.</title>
        <authorList>
            <person name="Barrero R.A."/>
            <person name="Guerrero F.D."/>
            <person name="Moolhuijzen P."/>
            <person name="Goolsby J.A."/>
            <person name="Tidwell J."/>
            <person name="Bellgard S.E."/>
            <person name="Bellgard M.I."/>
        </authorList>
    </citation>
    <scope>NUCLEOTIDE SEQUENCE</scope>
    <source>
        <tissue evidence="1">Shoot tissue taken approximately 20 cm above the soil surface</tissue>
    </source>
</reference>
<protein>
    <submittedName>
        <fullName evidence="1">Uncharacterized protein</fullName>
    </submittedName>
</protein>
<name>A0A0A8ZJX5_ARUDO</name>
<reference evidence="1" key="1">
    <citation type="submission" date="2014-09" db="EMBL/GenBank/DDBJ databases">
        <authorList>
            <person name="Magalhaes I.L.F."/>
            <person name="Oliveira U."/>
            <person name="Santos F.R."/>
            <person name="Vidigal T.H.D.A."/>
            <person name="Brescovit A.D."/>
            <person name="Santos A.J."/>
        </authorList>
    </citation>
    <scope>NUCLEOTIDE SEQUENCE</scope>
    <source>
        <tissue evidence="1">Shoot tissue taken approximately 20 cm above the soil surface</tissue>
    </source>
</reference>
<sequence>MLELLIKKGASSCANLEFWTSTKF</sequence>
<dbReference type="EMBL" id="GBRH01259892">
    <property type="protein sequence ID" value="JAD38003.1"/>
    <property type="molecule type" value="Transcribed_RNA"/>
</dbReference>
<proteinExistence type="predicted"/>
<organism evidence="1">
    <name type="scientific">Arundo donax</name>
    <name type="common">Giant reed</name>
    <name type="synonym">Donax arundinaceus</name>
    <dbReference type="NCBI Taxonomy" id="35708"/>
    <lineage>
        <taxon>Eukaryota</taxon>
        <taxon>Viridiplantae</taxon>
        <taxon>Streptophyta</taxon>
        <taxon>Embryophyta</taxon>
        <taxon>Tracheophyta</taxon>
        <taxon>Spermatophyta</taxon>
        <taxon>Magnoliopsida</taxon>
        <taxon>Liliopsida</taxon>
        <taxon>Poales</taxon>
        <taxon>Poaceae</taxon>
        <taxon>PACMAD clade</taxon>
        <taxon>Arundinoideae</taxon>
        <taxon>Arundineae</taxon>
        <taxon>Arundo</taxon>
    </lineage>
</organism>
<accession>A0A0A8ZJX5</accession>
<dbReference type="AlphaFoldDB" id="A0A0A8ZJX5"/>
<evidence type="ECO:0000313" key="1">
    <source>
        <dbReference type="EMBL" id="JAD38003.1"/>
    </source>
</evidence>